<name>X6MJD5_RETFI</name>
<evidence type="ECO:0000256" key="1">
    <source>
        <dbReference type="SAM" id="MobiDB-lite"/>
    </source>
</evidence>
<dbReference type="EMBL" id="ASPP01020542">
    <property type="protein sequence ID" value="ETO13552.1"/>
    <property type="molecule type" value="Genomic_DNA"/>
</dbReference>
<sequence>MITKILFENINFCSLFISQQFFICSNHFIFSLFFRVGQQYCVAKKGIKNESFWCGAIVEVASLQKKKKSAVKFWTRRRSNQKKKKEMHNHLDSIKEPHEYTEHSYNKKIFELYDLHASHSVYEEALLWLHDEMDIRSGLEALIEFGATESKKSLGSIFSDYMLFLKQNLEIYGEHTFSYLSIMRDLIHLYKHLNEKKELEKRDFFGHFELANNENERAFPMEKLQQVQQCIMEQAHSERCALLSSPPPPSSSSSILPPSSSILPPSSSSSPKIEKLEYNMRTLVNRDYILHNVMDMDIMLWIMGELVELYYDQDRYDEGILLNHCVIQC</sequence>
<dbReference type="AlphaFoldDB" id="X6MJD5"/>
<feature type="region of interest" description="Disordered" evidence="1">
    <location>
        <begin position="242"/>
        <end position="270"/>
    </location>
</feature>
<feature type="non-terminal residue" evidence="2">
    <location>
        <position position="329"/>
    </location>
</feature>
<gene>
    <name evidence="2" type="ORF">RFI_23815</name>
</gene>
<keyword evidence="3" id="KW-1185">Reference proteome</keyword>
<evidence type="ECO:0000313" key="3">
    <source>
        <dbReference type="Proteomes" id="UP000023152"/>
    </source>
</evidence>
<accession>X6MJD5</accession>
<comment type="caution">
    <text evidence="2">The sequence shown here is derived from an EMBL/GenBank/DDBJ whole genome shotgun (WGS) entry which is preliminary data.</text>
</comment>
<reference evidence="2 3" key="1">
    <citation type="journal article" date="2013" name="Curr. Biol.">
        <title>The Genome of the Foraminiferan Reticulomyxa filosa.</title>
        <authorList>
            <person name="Glockner G."/>
            <person name="Hulsmann N."/>
            <person name="Schleicher M."/>
            <person name="Noegel A.A."/>
            <person name="Eichinger L."/>
            <person name="Gallinger C."/>
            <person name="Pawlowski J."/>
            <person name="Sierra R."/>
            <person name="Euteneuer U."/>
            <person name="Pillet L."/>
            <person name="Moustafa A."/>
            <person name="Platzer M."/>
            <person name="Groth M."/>
            <person name="Szafranski K."/>
            <person name="Schliwa M."/>
        </authorList>
    </citation>
    <scope>NUCLEOTIDE SEQUENCE [LARGE SCALE GENOMIC DNA]</scope>
</reference>
<organism evidence="2 3">
    <name type="scientific">Reticulomyxa filosa</name>
    <dbReference type="NCBI Taxonomy" id="46433"/>
    <lineage>
        <taxon>Eukaryota</taxon>
        <taxon>Sar</taxon>
        <taxon>Rhizaria</taxon>
        <taxon>Retaria</taxon>
        <taxon>Foraminifera</taxon>
        <taxon>Monothalamids</taxon>
        <taxon>Reticulomyxidae</taxon>
        <taxon>Reticulomyxa</taxon>
    </lineage>
</organism>
<dbReference type="Proteomes" id="UP000023152">
    <property type="component" value="Unassembled WGS sequence"/>
</dbReference>
<proteinExistence type="predicted"/>
<evidence type="ECO:0000313" key="2">
    <source>
        <dbReference type="EMBL" id="ETO13552.1"/>
    </source>
</evidence>
<protein>
    <submittedName>
        <fullName evidence="2">Uncharacterized protein</fullName>
    </submittedName>
</protein>
<feature type="compositionally biased region" description="Low complexity" evidence="1">
    <location>
        <begin position="251"/>
        <end position="270"/>
    </location>
</feature>